<dbReference type="Proteomes" id="UP001078443">
    <property type="component" value="Unassembled WGS sequence"/>
</dbReference>
<proteinExistence type="predicted"/>
<keyword evidence="1" id="KW-0472">Membrane</keyword>
<reference evidence="2" key="1">
    <citation type="submission" date="2022-12" db="EMBL/GenBank/DDBJ databases">
        <authorList>
            <person name="Wang J."/>
        </authorList>
    </citation>
    <scope>NUCLEOTIDE SEQUENCE</scope>
    <source>
        <strain evidence="2">HY-45-18</strain>
    </source>
</reference>
<gene>
    <name evidence="2" type="ORF">OW763_15675</name>
</gene>
<evidence type="ECO:0000313" key="2">
    <source>
        <dbReference type="EMBL" id="MCY6485764.1"/>
    </source>
</evidence>
<keyword evidence="3" id="KW-1185">Reference proteome</keyword>
<accession>A0ABT4D3D9</accession>
<feature type="transmembrane region" description="Helical" evidence="1">
    <location>
        <begin position="51"/>
        <end position="70"/>
    </location>
</feature>
<comment type="caution">
    <text evidence="2">The sequence shown here is derived from an EMBL/GenBank/DDBJ whole genome shotgun (WGS) entry which is preliminary data.</text>
</comment>
<feature type="transmembrane region" description="Helical" evidence="1">
    <location>
        <begin position="230"/>
        <end position="249"/>
    </location>
</feature>
<evidence type="ECO:0000256" key="1">
    <source>
        <dbReference type="SAM" id="Phobius"/>
    </source>
</evidence>
<dbReference type="EMBL" id="JAPQER010000010">
    <property type="protein sequence ID" value="MCY6485764.1"/>
    <property type="molecule type" value="Genomic_DNA"/>
</dbReference>
<keyword evidence="1" id="KW-0812">Transmembrane</keyword>
<feature type="transmembrane region" description="Helical" evidence="1">
    <location>
        <begin position="145"/>
        <end position="170"/>
    </location>
</feature>
<protein>
    <recommendedName>
        <fullName evidence="4">ABC transporter permease</fullName>
    </recommendedName>
</protein>
<evidence type="ECO:0008006" key="4">
    <source>
        <dbReference type="Google" id="ProtNLM"/>
    </source>
</evidence>
<organism evidence="2 3">
    <name type="scientific">Clostridium aestuarii</name>
    <dbReference type="NCBI Taxonomy" id="338193"/>
    <lineage>
        <taxon>Bacteria</taxon>
        <taxon>Bacillati</taxon>
        <taxon>Bacillota</taxon>
        <taxon>Clostridia</taxon>
        <taxon>Eubacteriales</taxon>
        <taxon>Clostridiaceae</taxon>
        <taxon>Clostridium</taxon>
    </lineage>
</organism>
<name>A0ABT4D3D9_9CLOT</name>
<keyword evidence="1" id="KW-1133">Transmembrane helix</keyword>
<sequence length="256" mass="28491">MGTLIKLELRKMLFRKRMLIVWPGVLFLSFASIRAFSINETYADIFSKGYGLVPLMGLMMFMMFSGTYTLEYSSNMVDLIKTTKNGKMKIVLAKAIAAGISASIINLSVFLTVCLSALTKFKFQGLDLPLKSLWYFGKSGSNLTVLQMILIMMVTIILGSFFFAQLGLFLSSISKSAAVPFIFGGLIMGLPYILEGFFKPLGLTKYLAFTPLWGMMSCQIIRFKAPSITPIILIVIFIVGVTLLCKFTLKAFTKEQ</sequence>
<evidence type="ECO:0000313" key="3">
    <source>
        <dbReference type="Proteomes" id="UP001078443"/>
    </source>
</evidence>
<dbReference type="RefSeq" id="WP_268042391.1">
    <property type="nucleotide sequence ID" value="NZ_JAPQER010000010.1"/>
</dbReference>
<feature type="transmembrane region" description="Helical" evidence="1">
    <location>
        <begin position="177"/>
        <end position="194"/>
    </location>
</feature>
<feature type="transmembrane region" description="Helical" evidence="1">
    <location>
        <begin position="91"/>
        <end position="118"/>
    </location>
</feature>